<gene>
    <name evidence="1" type="ORF">AVEN_173862_1</name>
</gene>
<keyword evidence="2" id="KW-1185">Reference proteome</keyword>
<dbReference type="EMBL" id="BGPR01002304">
    <property type="protein sequence ID" value="GBM71290.1"/>
    <property type="molecule type" value="Genomic_DNA"/>
</dbReference>
<evidence type="ECO:0000313" key="1">
    <source>
        <dbReference type="EMBL" id="GBM71290.1"/>
    </source>
</evidence>
<dbReference type="AlphaFoldDB" id="A0A4Y2I176"/>
<evidence type="ECO:0000313" key="2">
    <source>
        <dbReference type="Proteomes" id="UP000499080"/>
    </source>
</evidence>
<organism evidence="1 2">
    <name type="scientific">Araneus ventricosus</name>
    <name type="common">Orbweaver spider</name>
    <name type="synonym">Epeira ventricosa</name>
    <dbReference type="NCBI Taxonomy" id="182803"/>
    <lineage>
        <taxon>Eukaryota</taxon>
        <taxon>Metazoa</taxon>
        <taxon>Ecdysozoa</taxon>
        <taxon>Arthropoda</taxon>
        <taxon>Chelicerata</taxon>
        <taxon>Arachnida</taxon>
        <taxon>Araneae</taxon>
        <taxon>Araneomorphae</taxon>
        <taxon>Entelegynae</taxon>
        <taxon>Araneoidea</taxon>
        <taxon>Araneidae</taxon>
        <taxon>Araneus</taxon>
    </lineage>
</organism>
<dbReference type="Proteomes" id="UP000499080">
    <property type="component" value="Unassembled WGS sequence"/>
</dbReference>
<reference evidence="1 2" key="1">
    <citation type="journal article" date="2019" name="Sci. Rep.">
        <title>Orb-weaving spider Araneus ventricosus genome elucidates the spidroin gene catalogue.</title>
        <authorList>
            <person name="Kono N."/>
            <person name="Nakamura H."/>
            <person name="Ohtoshi R."/>
            <person name="Moran D.A.P."/>
            <person name="Shinohara A."/>
            <person name="Yoshida Y."/>
            <person name="Fujiwara M."/>
            <person name="Mori M."/>
            <person name="Tomita M."/>
            <person name="Arakawa K."/>
        </authorList>
    </citation>
    <scope>NUCLEOTIDE SEQUENCE [LARGE SCALE GENOMIC DNA]</scope>
</reference>
<comment type="caution">
    <text evidence="1">The sequence shown here is derived from an EMBL/GenBank/DDBJ whole genome shotgun (WGS) entry which is preliminary data.</text>
</comment>
<name>A0A4Y2I176_ARAVE</name>
<sequence>MIGLQRLVNRWITNLSKAAERFAKPDAVRTARMVGILPTAVRKYEPRVTRGLIQGLSGFTLSLRIVPFVICDIQQITHCKGMTHQENDH</sequence>
<accession>A0A4Y2I176</accession>
<proteinExistence type="predicted"/>
<protein>
    <submittedName>
        <fullName evidence="1">Uncharacterized protein</fullName>
    </submittedName>
</protein>